<evidence type="ECO:0000313" key="3">
    <source>
        <dbReference type="EMBL" id="KAK8855043.1"/>
    </source>
</evidence>
<gene>
    <name evidence="3" type="ORF">PGQ11_010955</name>
</gene>
<protein>
    <submittedName>
        <fullName evidence="3">Uncharacterized protein</fullName>
    </submittedName>
</protein>
<feature type="chain" id="PRO_5045162408" evidence="2">
    <location>
        <begin position="21"/>
        <end position="296"/>
    </location>
</feature>
<organism evidence="3 4">
    <name type="scientific">Apiospora arundinis</name>
    <dbReference type="NCBI Taxonomy" id="335852"/>
    <lineage>
        <taxon>Eukaryota</taxon>
        <taxon>Fungi</taxon>
        <taxon>Dikarya</taxon>
        <taxon>Ascomycota</taxon>
        <taxon>Pezizomycotina</taxon>
        <taxon>Sordariomycetes</taxon>
        <taxon>Xylariomycetidae</taxon>
        <taxon>Amphisphaeriales</taxon>
        <taxon>Apiosporaceae</taxon>
        <taxon>Apiospora</taxon>
    </lineage>
</organism>
<dbReference type="Proteomes" id="UP001390339">
    <property type="component" value="Unassembled WGS sequence"/>
</dbReference>
<comment type="caution">
    <text evidence="3">The sequence shown here is derived from an EMBL/GenBank/DDBJ whole genome shotgun (WGS) entry which is preliminary data.</text>
</comment>
<evidence type="ECO:0000256" key="1">
    <source>
        <dbReference type="SAM" id="MobiDB-lite"/>
    </source>
</evidence>
<proteinExistence type="predicted"/>
<feature type="region of interest" description="Disordered" evidence="1">
    <location>
        <begin position="45"/>
        <end position="67"/>
    </location>
</feature>
<dbReference type="EMBL" id="JAPCWZ010000007">
    <property type="protein sequence ID" value="KAK8855043.1"/>
    <property type="molecule type" value="Genomic_DNA"/>
</dbReference>
<evidence type="ECO:0000313" key="4">
    <source>
        <dbReference type="Proteomes" id="UP001390339"/>
    </source>
</evidence>
<keyword evidence="2" id="KW-0732">Signal</keyword>
<reference evidence="3 4" key="1">
    <citation type="journal article" date="2024" name="IMA Fungus">
        <title>Apiospora arundinis, a panoply of carbohydrate-active enzymes and secondary metabolites.</title>
        <authorList>
            <person name="Sorensen T."/>
            <person name="Petersen C."/>
            <person name="Muurmann A.T."/>
            <person name="Christiansen J.V."/>
            <person name="Brundto M.L."/>
            <person name="Overgaard C.K."/>
            <person name="Boysen A.T."/>
            <person name="Wollenberg R.D."/>
            <person name="Larsen T.O."/>
            <person name="Sorensen J.L."/>
            <person name="Nielsen K.L."/>
            <person name="Sondergaard T.E."/>
        </authorList>
    </citation>
    <scope>NUCLEOTIDE SEQUENCE [LARGE SCALE GENOMIC DNA]</scope>
    <source>
        <strain evidence="3 4">AAU 773</strain>
    </source>
</reference>
<accession>A0ABR2HY30</accession>
<keyword evidence="4" id="KW-1185">Reference proteome</keyword>
<feature type="signal peptide" evidence="2">
    <location>
        <begin position="1"/>
        <end position="20"/>
    </location>
</feature>
<evidence type="ECO:0000256" key="2">
    <source>
        <dbReference type="SAM" id="SignalP"/>
    </source>
</evidence>
<name>A0ABR2HY30_9PEZI</name>
<sequence>MHFSAYISVLLASSGARSAAHDNPWGLVTPTTFATATYARRNQLRRENGGPPMATQTVNPEMPPSTQPIPRPPNIQAPTPEENVRELLLEVLRSARARDKTHECDGIGKESFYNESLKFLDHRKTEDYYVPRPDGVQKTEKDILDRLVVYQIVADTIQEQNRQVAVPETLVDQIRSAYNVVKLEGVLTGANPRVLNAIDTIYNDVCAKDGRSQIPRTLQDNIDVVVRGLEVNPQTQTPEALLQRPACQCRTPANWSPCGLYLEYYWDKEQARWHCQCYGFPDCRTAPDGTHTSTPA</sequence>